<accession>B0T864</accession>
<dbReference type="HOGENOM" id="CLU_945586_0_0_5"/>
<dbReference type="OrthoDB" id="7193287at2"/>
<gene>
    <name evidence="2" type="ordered locus">Caul_3700</name>
</gene>
<reference evidence="2" key="1">
    <citation type="submission" date="2008-01" db="EMBL/GenBank/DDBJ databases">
        <title>Complete sequence of chromosome of Caulobacter sp. K31.</title>
        <authorList>
            <consortium name="US DOE Joint Genome Institute"/>
            <person name="Copeland A."/>
            <person name="Lucas S."/>
            <person name="Lapidus A."/>
            <person name="Barry K."/>
            <person name="Glavina del Rio T."/>
            <person name="Dalin E."/>
            <person name="Tice H."/>
            <person name="Pitluck S."/>
            <person name="Bruce D."/>
            <person name="Goodwin L."/>
            <person name="Thompson L.S."/>
            <person name="Brettin T."/>
            <person name="Detter J.C."/>
            <person name="Han C."/>
            <person name="Schmutz J."/>
            <person name="Larimer F."/>
            <person name="Land M."/>
            <person name="Hauser L."/>
            <person name="Kyrpides N."/>
            <person name="Kim E."/>
            <person name="Stephens C."/>
            <person name="Richardson P."/>
        </authorList>
    </citation>
    <scope>NUCLEOTIDE SEQUENCE [LARGE SCALE GENOMIC DNA]</scope>
    <source>
        <strain evidence="2">K31</strain>
    </source>
</reference>
<evidence type="ECO:0000256" key="1">
    <source>
        <dbReference type="SAM" id="Phobius"/>
    </source>
</evidence>
<dbReference type="EMBL" id="CP000927">
    <property type="protein sequence ID" value="ABZ72827.1"/>
    <property type="molecule type" value="Genomic_DNA"/>
</dbReference>
<feature type="transmembrane region" description="Helical" evidence="1">
    <location>
        <begin position="209"/>
        <end position="234"/>
    </location>
</feature>
<keyword evidence="1" id="KW-0472">Membrane</keyword>
<keyword evidence="1" id="KW-0812">Transmembrane</keyword>
<feature type="transmembrane region" description="Helical" evidence="1">
    <location>
        <begin position="246"/>
        <end position="271"/>
    </location>
</feature>
<feature type="transmembrane region" description="Helical" evidence="1">
    <location>
        <begin position="77"/>
        <end position="100"/>
    </location>
</feature>
<organism evidence="2">
    <name type="scientific">Caulobacter sp. (strain K31)</name>
    <dbReference type="NCBI Taxonomy" id="366602"/>
    <lineage>
        <taxon>Bacteria</taxon>
        <taxon>Pseudomonadati</taxon>
        <taxon>Pseudomonadota</taxon>
        <taxon>Alphaproteobacteria</taxon>
        <taxon>Caulobacterales</taxon>
        <taxon>Caulobacteraceae</taxon>
        <taxon>Caulobacter</taxon>
    </lineage>
</organism>
<feature type="transmembrane region" description="Helical" evidence="1">
    <location>
        <begin position="162"/>
        <end position="188"/>
    </location>
</feature>
<name>B0T864_CAUSK</name>
<proteinExistence type="predicted"/>
<dbReference type="KEGG" id="cak:Caul_3700"/>
<dbReference type="STRING" id="366602.Caul_3700"/>
<keyword evidence="1" id="KW-1133">Transmembrane helix</keyword>
<sequence length="289" mass="30939">MTTFSPVQAALEGVRMTRHKPLVVLAWAACYFAMLVVLGLVVAFAFGGTVRADLALMSRTNDLRELIDIVARRKGTLLPLIALAVALQSVITVAIMRAVVRPADRRLAYIRIGAEEGRQFIVALVGWVAALVVTALPSAVLVLIGAGLISLGAVETNRWVEVLGAIAVAGLSIWAGVRLSLLSITTFAEGKLDLRRTWRLTDHHFWQLLVMYALALVITILISVVQTIVAGLILGFSGGATNTVMLALTGLANLLLAPFFFTVQMVILTAAPARAYHDLHESERAPAAA</sequence>
<feature type="transmembrane region" description="Helical" evidence="1">
    <location>
        <begin position="22"/>
        <end position="47"/>
    </location>
</feature>
<evidence type="ECO:0008006" key="3">
    <source>
        <dbReference type="Google" id="ProtNLM"/>
    </source>
</evidence>
<feature type="transmembrane region" description="Helical" evidence="1">
    <location>
        <begin position="120"/>
        <end position="150"/>
    </location>
</feature>
<dbReference type="AlphaFoldDB" id="B0T864"/>
<protein>
    <recommendedName>
        <fullName evidence="3">Glycerophosphoryl diester phosphodiesterase membrane domain-containing protein</fullName>
    </recommendedName>
</protein>
<evidence type="ECO:0000313" key="2">
    <source>
        <dbReference type="EMBL" id="ABZ72827.1"/>
    </source>
</evidence>